<dbReference type="PANTHER" id="PTHR34821:SF2">
    <property type="entry name" value="INNER MEMBRANE PROTEIN YDCZ"/>
    <property type="match status" value="1"/>
</dbReference>
<feature type="transmembrane region" description="Helical" evidence="1">
    <location>
        <begin position="169"/>
        <end position="189"/>
    </location>
</feature>
<dbReference type="KEGG" id="psai:C3B54_11415"/>
<organism evidence="2 3">
    <name type="scientific">Pontimonas salivibrio</name>
    <dbReference type="NCBI Taxonomy" id="1159327"/>
    <lineage>
        <taxon>Bacteria</taxon>
        <taxon>Bacillati</taxon>
        <taxon>Actinomycetota</taxon>
        <taxon>Actinomycetes</taxon>
        <taxon>Micrococcales</taxon>
        <taxon>Microbacteriaceae</taxon>
        <taxon>Pontimonas</taxon>
    </lineage>
</organism>
<feature type="transmembrane region" description="Helical" evidence="1">
    <location>
        <begin position="104"/>
        <end position="124"/>
    </location>
</feature>
<evidence type="ECO:0000256" key="1">
    <source>
        <dbReference type="SAM" id="Phobius"/>
    </source>
</evidence>
<dbReference type="Proteomes" id="UP000243077">
    <property type="component" value="Chromosome"/>
</dbReference>
<reference evidence="2 3" key="1">
    <citation type="submission" date="2018-02" db="EMBL/GenBank/DDBJ databases">
        <title>Complete genome of the streamlined marine actinobacterium Pontimonas salivibrio CL-TW6 adapted to coastal planktonic lifestype.</title>
        <authorList>
            <person name="Cho B.C."/>
            <person name="Hardies S.C."/>
            <person name="Jang G.I."/>
            <person name="Hwang C.Y."/>
        </authorList>
    </citation>
    <scope>NUCLEOTIDE SEQUENCE [LARGE SCALE GENOMIC DNA]</scope>
    <source>
        <strain evidence="2 3">CL-TW6</strain>
    </source>
</reference>
<dbReference type="GO" id="GO:0005886">
    <property type="term" value="C:plasma membrane"/>
    <property type="evidence" value="ECO:0007669"/>
    <property type="project" value="TreeGrafter"/>
</dbReference>
<feature type="transmembrane region" description="Helical" evidence="1">
    <location>
        <begin position="42"/>
        <end position="62"/>
    </location>
</feature>
<feature type="transmembrane region" description="Helical" evidence="1">
    <location>
        <begin position="145"/>
        <end position="163"/>
    </location>
</feature>
<dbReference type="RefSeq" id="WP_104913027.1">
    <property type="nucleotide sequence ID" value="NZ_CP026923.1"/>
</dbReference>
<dbReference type="InterPro" id="IPR006750">
    <property type="entry name" value="YdcZ"/>
</dbReference>
<feature type="transmembrane region" description="Helical" evidence="1">
    <location>
        <begin position="82"/>
        <end position="98"/>
    </location>
</feature>
<feature type="transmembrane region" description="Helical" evidence="1">
    <location>
        <begin position="236"/>
        <end position="254"/>
    </location>
</feature>
<dbReference type="EMBL" id="CP026923">
    <property type="protein sequence ID" value="AVG23410.1"/>
    <property type="molecule type" value="Genomic_DNA"/>
</dbReference>
<feature type="transmembrane region" description="Helical" evidence="1">
    <location>
        <begin position="201"/>
        <end position="224"/>
    </location>
</feature>
<name>A0A2L2BP15_9MICO</name>
<dbReference type="OrthoDB" id="6463253at2"/>
<feature type="transmembrane region" description="Helical" evidence="1">
    <location>
        <begin position="261"/>
        <end position="284"/>
    </location>
</feature>
<keyword evidence="1" id="KW-0812">Transmembrane</keyword>
<accession>A0A2L2BP15</accession>
<keyword evidence="1" id="KW-0472">Membrane</keyword>
<keyword evidence="1" id="KW-1133">Transmembrane helix</keyword>
<evidence type="ECO:0000313" key="3">
    <source>
        <dbReference type="Proteomes" id="UP000243077"/>
    </source>
</evidence>
<dbReference type="AlphaFoldDB" id="A0A2L2BP15"/>
<sequence length="315" mass="31690">MSTPSSKSAYALAVAASVVAGVLVAGQSRVNGELGVAMGDGALAALISFSSGLLILSLAMAVSARGRAGFATIVQELRAGALPWWSVLGGLGGGFLVLTQGLTAGILGVALFSVAVVAGQTLGAMWIDRAGFVGVPKVRLSLPRVVGALLVVVGVMASVEVWAGSAGALGWAFVLPLVSGAGTGIQQALNGRLRNRASSALAATFINFTVGTSALLVAWVVLLPVTGGPDSLPTQWWLYAGGLLGTLFIPIQTITVHRIGVLGLGVSLVTGQILGSLGLDYFLPVGEFRLGVWTVVGALLTIVGSALVTVARKPA</sequence>
<protein>
    <submittedName>
        <fullName evidence="2">DMT transporter</fullName>
    </submittedName>
</protein>
<gene>
    <name evidence="2" type="ORF">C3B54_11415</name>
</gene>
<proteinExistence type="predicted"/>
<feature type="transmembrane region" description="Helical" evidence="1">
    <location>
        <begin position="290"/>
        <end position="311"/>
    </location>
</feature>
<dbReference type="Pfam" id="PF04657">
    <property type="entry name" value="DMT_YdcZ"/>
    <property type="match status" value="2"/>
</dbReference>
<dbReference type="PANTHER" id="PTHR34821">
    <property type="entry name" value="INNER MEMBRANE PROTEIN YDCZ"/>
    <property type="match status" value="1"/>
</dbReference>
<keyword evidence="3" id="KW-1185">Reference proteome</keyword>
<evidence type="ECO:0000313" key="2">
    <source>
        <dbReference type="EMBL" id="AVG23410.1"/>
    </source>
</evidence>